<dbReference type="CDD" id="cd16029">
    <property type="entry name" value="4-S"/>
    <property type="match status" value="1"/>
</dbReference>
<feature type="signal peptide" evidence="7">
    <location>
        <begin position="1"/>
        <end position="21"/>
    </location>
</feature>
<dbReference type="SUPFAM" id="SSF53649">
    <property type="entry name" value="Alkaline phosphatase-like"/>
    <property type="match status" value="1"/>
</dbReference>
<proteinExistence type="inferred from homology"/>
<sequence>MDLTPLFRAVCFLILIRITEGGDKRPNIVFILADDFGWHDIGYHGSIVRSPYMDFLASEGVKLENYYVQPMCSPTRAQLMSGRYQIRYGLQHLVIQPDQRACLPPDEVTIAQKMKEAGYATHMVGKWHLGFYRKECLPINRGFDTFFGFLNCLIYHYTYDFGYWHTPESGNKTIMFGWDLFRNHDCVAKEHKGEYSTILFAEEAQRVIWNHDQETPMFLYLPFAAVHNPLDVPREYEAMYEGIIEDEQRRKKAAMVTCMDEAIWNITKALMDTGMWDNTVLIFSTDNGGATSVGGNNWPLRGGKRSMFEGGIRGVGFVTSPLLDEAVRGTENNQLIHVTDWFPTFVHLAEGNLSGTKPLDGFNQWDTISQGMFSPRNEFLINIDPMEICANPLATNQFRPNPYFDVCVRGGIRVGKWKLVTGVPRQMYWTAPPELGLENIRLSEGKDKMVWLFDVYEDPNELYDMSEEKPDIVMALLQKLGNYNATAVPVNYPAGDMWANPQLRKGHAWGPWV</sequence>
<dbReference type="GeneID" id="100376019"/>
<evidence type="ECO:0000256" key="5">
    <source>
        <dbReference type="ARBA" id="ARBA00022837"/>
    </source>
</evidence>
<dbReference type="RefSeq" id="XP_002736539.1">
    <property type="nucleotide sequence ID" value="XM_002736493.2"/>
</dbReference>
<gene>
    <name evidence="10" type="primary">LOC100376019</name>
</gene>
<dbReference type="InterPro" id="IPR047115">
    <property type="entry name" value="ARSB"/>
</dbReference>
<keyword evidence="4" id="KW-0378">Hydrolase</keyword>
<evidence type="ECO:0000259" key="8">
    <source>
        <dbReference type="Pfam" id="PF00884"/>
    </source>
</evidence>
<dbReference type="InterPro" id="IPR017850">
    <property type="entry name" value="Alkaline_phosphatase_core_sf"/>
</dbReference>
<keyword evidence="7" id="KW-0732">Signal</keyword>
<feature type="domain" description="Sulfatase N-terminal" evidence="8">
    <location>
        <begin position="26"/>
        <end position="349"/>
    </location>
</feature>
<comment type="cofactor">
    <cofactor evidence="1">
        <name>Ca(2+)</name>
        <dbReference type="ChEBI" id="CHEBI:29108"/>
    </cofactor>
</comment>
<dbReference type="Proteomes" id="UP000694865">
    <property type="component" value="Unplaced"/>
</dbReference>
<dbReference type="PANTHER" id="PTHR10342">
    <property type="entry name" value="ARYLSULFATASE"/>
    <property type="match status" value="1"/>
</dbReference>
<evidence type="ECO:0000313" key="9">
    <source>
        <dbReference type="Proteomes" id="UP000694865"/>
    </source>
</evidence>
<keyword evidence="9" id="KW-1185">Reference proteome</keyword>
<dbReference type="InterPro" id="IPR000917">
    <property type="entry name" value="Sulfatase_N"/>
</dbReference>
<dbReference type="PANTHER" id="PTHR10342:SF274">
    <property type="entry name" value="ARYLSULFATASE B"/>
    <property type="match status" value="1"/>
</dbReference>
<evidence type="ECO:0000256" key="4">
    <source>
        <dbReference type="ARBA" id="ARBA00022801"/>
    </source>
</evidence>
<dbReference type="PROSITE" id="PS00149">
    <property type="entry name" value="SULFATASE_2"/>
    <property type="match status" value="1"/>
</dbReference>
<evidence type="ECO:0000313" key="10">
    <source>
        <dbReference type="RefSeq" id="XP_002736539.1"/>
    </source>
</evidence>
<evidence type="ECO:0000256" key="7">
    <source>
        <dbReference type="SAM" id="SignalP"/>
    </source>
</evidence>
<dbReference type="Gene3D" id="3.30.1120.10">
    <property type="match status" value="1"/>
</dbReference>
<evidence type="ECO:0000256" key="6">
    <source>
        <dbReference type="ARBA" id="ARBA00023180"/>
    </source>
</evidence>
<dbReference type="Gene3D" id="3.40.720.10">
    <property type="entry name" value="Alkaline Phosphatase, subunit A"/>
    <property type="match status" value="1"/>
</dbReference>
<keyword evidence="3" id="KW-0479">Metal-binding</keyword>
<protein>
    <submittedName>
        <fullName evidence="10">Arylsulfatase B-like</fullName>
    </submittedName>
</protein>
<feature type="chain" id="PRO_5045590070" evidence="7">
    <location>
        <begin position="22"/>
        <end position="513"/>
    </location>
</feature>
<organism evidence="9 10">
    <name type="scientific">Saccoglossus kowalevskii</name>
    <name type="common">Acorn worm</name>
    <dbReference type="NCBI Taxonomy" id="10224"/>
    <lineage>
        <taxon>Eukaryota</taxon>
        <taxon>Metazoa</taxon>
        <taxon>Hemichordata</taxon>
        <taxon>Enteropneusta</taxon>
        <taxon>Harrimaniidae</taxon>
        <taxon>Saccoglossus</taxon>
    </lineage>
</organism>
<comment type="similarity">
    <text evidence="2">Belongs to the sulfatase family.</text>
</comment>
<evidence type="ECO:0000256" key="2">
    <source>
        <dbReference type="ARBA" id="ARBA00008779"/>
    </source>
</evidence>
<accession>A0ABM0GSQ6</accession>
<keyword evidence="6" id="KW-0325">Glycoprotein</keyword>
<dbReference type="InterPro" id="IPR024607">
    <property type="entry name" value="Sulfatase_CS"/>
</dbReference>
<name>A0ABM0GSQ6_SACKO</name>
<evidence type="ECO:0000256" key="3">
    <source>
        <dbReference type="ARBA" id="ARBA00022723"/>
    </source>
</evidence>
<dbReference type="Pfam" id="PF00884">
    <property type="entry name" value="Sulfatase"/>
    <property type="match status" value="1"/>
</dbReference>
<evidence type="ECO:0000256" key="1">
    <source>
        <dbReference type="ARBA" id="ARBA00001913"/>
    </source>
</evidence>
<keyword evidence="5" id="KW-0106">Calcium</keyword>
<reference evidence="10" key="1">
    <citation type="submission" date="2025-08" db="UniProtKB">
        <authorList>
            <consortium name="RefSeq"/>
        </authorList>
    </citation>
    <scope>IDENTIFICATION</scope>
    <source>
        <tissue evidence="10">Testes</tissue>
    </source>
</reference>